<keyword evidence="4" id="KW-0804">Transcription</keyword>
<keyword evidence="3 5" id="KW-0238">DNA-binding</keyword>
<gene>
    <name evidence="7" type="ORF">AT728_24920</name>
</gene>
<dbReference type="SUPFAM" id="SSF48498">
    <property type="entry name" value="Tetracyclin repressor-like, C-terminal domain"/>
    <property type="match status" value="1"/>
</dbReference>
<keyword evidence="8" id="KW-1185">Reference proteome</keyword>
<dbReference type="GO" id="GO:0046677">
    <property type="term" value="P:response to antibiotic"/>
    <property type="evidence" value="ECO:0007669"/>
    <property type="project" value="InterPro"/>
</dbReference>
<evidence type="ECO:0000256" key="1">
    <source>
        <dbReference type="ARBA" id="ARBA00022491"/>
    </source>
</evidence>
<dbReference type="EMBL" id="LOCL01000031">
    <property type="protein sequence ID" value="KUF18222.1"/>
    <property type="molecule type" value="Genomic_DNA"/>
</dbReference>
<dbReference type="STRING" id="1765722.AT728_24920"/>
<dbReference type="PROSITE" id="PS50977">
    <property type="entry name" value="HTH_TETR_2"/>
    <property type="match status" value="1"/>
</dbReference>
<comment type="caution">
    <text evidence="7">The sequence shown here is derived from an EMBL/GenBank/DDBJ whole genome shotgun (WGS) entry which is preliminary data.</text>
</comment>
<dbReference type="InterPro" id="IPR001647">
    <property type="entry name" value="HTH_TetR"/>
</dbReference>
<evidence type="ECO:0000313" key="8">
    <source>
        <dbReference type="Proteomes" id="UP000054804"/>
    </source>
</evidence>
<dbReference type="InterPro" id="IPR036271">
    <property type="entry name" value="Tet_transcr_reg_TetR-rel_C_sf"/>
</dbReference>
<evidence type="ECO:0000256" key="4">
    <source>
        <dbReference type="ARBA" id="ARBA00023163"/>
    </source>
</evidence>
<dbReference type="Gene3D" id="1.10.10.60">
    <property type="entry name" value="Homeodomain-like"/>
    <property type="match status" value="1"/>
</dbReference>
<dbReference type="OrthoDB" id="3818006at2"/>
<accession>A0A0W7X5P3</accession>
<dbReference type="InterPro" id="IPR003012">
    <property type="entry name" value="Tet_transcr_reg_TetR"/>
</dbReference>
<dbReference type="RefSeq" id="WP_058847594.1">
    <property type="nucleotide sequence ID" value="NZ_LOCL01000031.1"/>
</dbReference>
<protein>
    <submittedName>
        <fullName evidence="7">Transcriptional regulator</fullName>
    </submittedName>
</protein>
<dbReference type="SUPFAM" id="SSF46689">
    <property type="entry name" value="Homeodomain-like"/>
    <property type="match status" value="1"/>
</dbReference>
<dbReference type="GO" id="GO:0045892">
    <property type="term" value="P:negative regulation of DNA-templated transcription"/>
    <property type="evidence" value="ECO:0007669"/>
    <property type="project" value="InterPro"/>
</dbReference>
<sequence length="219" mass="23557">MTKRQGTAARAESGHRAGLTPGAVARAALGLLADKGADGVSVRGTAERLGVRMNTVLWHAKTKTRLLELMADAIVAEIPLDGLPADPRARVRELLSRYRAVLLAHRDGARIVAGTYAAEPATLRFAEALTAALLQGPRGEREAAWTAWDLLYFVLGLTQEEQSVPAADDTRLDRAVAAGDYSSLRRLAPHLRDTSFDGRFAHGLDLLLGPDADQRHAQP</sequence>
<dbReference type="Pfam" id="PF02909">
    <property type="entry name" value="TetR_C_1"/>
    <property type="match status" value="1"/>
</dbReference>
<reference evidence="7 8" key="1">
    <citation type="submission" date="2015-12" db="EMBL/GenBank/DDBJ databases">
        <title>Draft genome sequence of Streptomyces silvensis ATCC 53525, a producer of novel hormone antagonists.</title>
        <authorList>
            <person name="Johnston C.W."/>
            <person name="Li Y."/>
            <person name="Magarvey N.A."/>
        </authorList>
    </citation>
    <scope>NUCLEOTIDE SEQUENCE [LARGE SCALE GENOMIC DNA]</scope>
    <source>
        <strain evidence="7 8">ATCC 53525</strain>
    </source>
</reference>
<dbReference type="InterPro" id="IPR004111">
    <property type="entry name" value="Repressor_TetR_C"/>
</dbReference>
<evidence type="ECO:0000256" key="2">
    <source>
        <dbReference type="ARBA" id="ARBA00023015"/>
    </source>
</evidence>
<dbReference type="PRINTS" id="PR00400">
    <property type="entry name" value="TETREPRESSOR"/>
</dbReference>
<dbReference type="InterPro" id="IPR009057">
    <property type="entry name" value="Homeodomain-like_sf"/>
</dbReference>
<dbReference type="Pfam" id="PF00440">
    <property type="entry name" value="TetR_N"/>
    <property type="match status" value="1"/>
</dbReference>
<evidence type="ECO:0000256" key="3">
    <source>
        <dbReference type="ARBA" id="ARBA00023125"/>
    </source>
</evidence>
<keyword evidence="1" id="KW-0678">Repressor</keyword>
<evidence type="ECO:0000313" key="7">
    <source>
        <dbReference type="EMBL" id="KUF18222.1"/>
    </source>
</evidence>
<evidence type="ECO:0000259" key="6">
    <source>
        <dbReference type="PROSITE" id="PS50977"/>
    </source>
</evidence>
<organism evidence="7 8">
    <name type="scientific">Streptomyces silvensis</name>
    <dbReference type="NCBI Taxonomy" id="1765722"/>
    <lineage>
        <taxon>Bacteria</taxon>
        <taxon>Bacillati</taxon>
        <taxon>Actinomycetota</taxon>
        <taxon>Actinomycetes</taxon>
        <taxon>Kitasatosporales</taxon>
        <taxon>Streptomycetaceae</taxon>
        <taxon>Streptomyces</taxon>
    </lineage>
</organism>
<evidence type="ECO:0000256" key="5">
    <source>
        <dbReference type="PROSITE-ProRule" id="PRU00335"/>
    </source>
</evidence>
<dbReference type="Gene3D" id="1.10.357.10">
    <property type="entry name" value="Tetracycline Repressor, domain 2"/>
    <property type="match status" value="1"/>
</dbReference>
<feature type="DNA-binding region" description="H-T-H motif" evidence="5">
    <location>
        <begin position="41"/>
        <end position="60"/>
    </location>
</feature>
<proteinExistence type="predicted"/>
<dbReference type="Proteomes" id="UP000054804">
    <property type="component" value="Unassembled WGS sequence"/>
</dbReference>
<name>A0A0W7X5P3_9ACTN</name>
<dbReference type="AlphaFoldDB" id="A0A0W7X5P3"/>
<dbReference type="GO" id="GO:0003677">
    <property type="term" value="F:DNA binding"/>
    <property type="evidence" value="ECO:0007669"/>
    <property type="project" value="UniProtKB-UniRule"/>
</dbReference>
<keyword evidence="2" id="KW-0805">Transcription regulation</keyword>
<feature type="domain" description="HTH tetR-type" evidence="6">
    <location>
        <begin position="18"/>
        <end position="78"/>
    </location>
</feature>